<dbReference type="AlphaFoldDB" id="A0A812BSW5"/>
<dbReference type="Proteomes" id="UP000597762">
    <property type="component" value="Unassembled WGS sequence"/>
</dbReference>
<keyword evidence="5 11" id="KW-0812">Transmembrane</keyword>
<evidence type="ECO:0000313" key="13">
    <source>
        <dbReference type="Proteomes" id="UP000597762"/>
    </source>
</evidence>
<reference evidence="12" key="1">
    <citation type="submission" date="2021-01" db="EMBL/GenBank/DDBJ databases">
        <authorList>
            <person name="Li R."/>
            <person name="Bekaert M."/>
        </authorList>
    </citation>
    <scope>NUCLEOTIDE SEQUENCE</scope>
    <source>
        <strain evidence="12">Farmed</strain>
    </source>
</reference>
<evidence type="ECO:0000256" key="8">
    <source>
        <dbReference type="ARBA" id="ARBA00023136"/>
    </source>
</evidence>
<evidence type="ECO:0000256" key="10">
    <source>
        <dbReference type="ARBA" id="ARBA00038150"/>
    </source>
</evidence>
<keyword evidence="7 11" id="KW-1133">Transmembrane helix</keyword>
<dbReference type="PANTHER" id="PTHR19297:SF191">
    <property type="entry name" value="PROTEIN XYLOSYLTRANSFERASE"/>
    <property type="match status" value="1"/>
</dbReference>
<comment type="subcellular location">
    <subcellularLocation>
        <location evidence="1">Membrane</location>
        <topology evidence="1">Single-pass type II membrane protein</topology>
    </subcellularLocation>
</comment>
<dbReference type="EMBL" id="CAHIKZ030000779">
    <property type="protein sequence ID" value="CAE1238162.1"/>
    <property type="molecule type" value="Genomic_DNA"/>
</dbReference>
<gene>
    <name evidence="12" type="ORF">SPHA_21233</name>
</gene>
<dbReference type="InterPro" id="IPR003406">
    <property type="entry name" value="Glyco_trans_14"/>
</dbReference>
<feature type="transmembrane region" description="Helical" evidence="11">
    <location>
        <begin position="9"/>
        <end position="26"/>
    </location>
</feature>
<evidence type="ECO:0000256" key="6">
    <source>
        <dbReference type="ARBA" id="ARBA00022968"/>
    </source>
</evidence>
<sequence length="304" mass="35736">MHRKFQHKVILILISICGTSIIFHHYQRNIVSVQQSQGRPKFILKDIKCSKILQGDAKELKKVHAWNLKHQYVIHPSFYINKTKFCHLFQEEMGYDSYPVTDDEKNFPIAFSLILHKDIEHFEKLLHTIYRPQNIYCLHVDQKSPQDYKDAIWKIADCFPNVFVASKLEAVFYASYSRLQADLNYLLNWMKDIYSPDEYFWATLHHSSLNPHLNVPGSYKGDPNLKKWLASYSAWQSVEPCNGKWVRQICVFSASDLKRLHRRYELFANKFHLTYDPLAVSLKLQPSNKCFKLATKSVTVSSFL</sequence>
<keyword evidence="13" id="KW-1185">Reference proteome</keyword>
<evidence type="ECO:0000256" key="3">
    <source>
        <dbReference type="ARBA" id="ARBA00022676"/>
    </source>
</evidence>
<keyword evidence="9" id="KW-0325">Glycoprotein</keyword>
<keyword evidence="8 11" id="KW-0472">Membrane</keyword>
<evidence type="ECO:0000256" key="5">
    <source>
        <dbReference type="ARBA" id="ARBA00022692"/>
    </source>
</evidence>
<comment type="caution">
    <text evidence="12">The sequence shown here is derived from an EMBL/GenBank/DDBJ whole genome shotgun (WGS) entry which is preliminary data.</text>
</comment>
<dbReference type="Pfam" id="PF02485">
    <property type="entry name" value="Branch"/>
    <property type="match status" value="1"/>
</dbReference>
<evidence type="ECO:0000256" key="7">
    <source>
        <dbReference type="ARBA" id="ARBA00022989"/>
    </source>
</evidence>
<accession>A0A812BSW5</accession>
<evidence type="ECO:0000256" key="4">
    <source>
        <dbReference type="ARBA" id="ARBA00022679"/>
    </source>
</evidence>
<dbReference type="EC" id="2.4.1.-" evidence="12"/>
<evidence type="ECO:0000256" key="9">
    <source>
        <dbReference type="ARBA" id="ARBA00023180"/>
    </source>
</evidence>
<keyword evidence="6" id="KW-0735">Signal-anchor</keyword>
<evidence type="ECO:0000256" key="1">
    <source>
        <dbReference type="ARBA" id="ARBA00004606"/>
    </source>
</evidence>
<proteinExistence type="inferred from homology"/>
<keyword evidence="3 12" id="KW-0328">Glycosyltransferase</keyword>
<protein>
    <submittedName>
        <fullName evidence="12">GCNT3</fullName>
        <ecNumber evidence="12">2.4.1.-</ecNumber>
    </submittedName>
</protein>
<comment type="pathway">
    <text evidence="2">Protein modification; protein glycosylation.</text>
</comment>
<evidence type="ECO:0000256" key="2">
    <source>
        <dbReference type="ARBA" id="ARBA00004922"/>
    </source>
</evidence>
<evidence type="ECO:0000313" key="12">
    <source>
        <dbReference type="EMBL" id="CAE1238162.1"/>
    </source>
</evidence>
<organism evidence="12 13">
    <name type="scientific">Acanthosepion pharaonis</name>
    <name type="common">Pharaoh cuttlefish</name>
    <name type="synonym">Sepia pharaonis</name>
    <dbReference type="NCBI Taxonomy" id="158019"/>
    <lineage>
        <taxon>Eukaryota</taxon>
        <taxon>Metazoa</taxon>
        <taxon>Spiralia</taxon>
        <taxon>Lophotrochozoa</taxon>
        <taxon>Mollusca</taxon>
        <taxon>Cephalopoda</taxon>
        <taxon>Coleoidea</taxon>
        <taxon>Decapodiformes</taxon>
        <taxon>Sepiida</taxon>
        <taxon>Sepiina</taxon>
        <taxon>Sepiidae</taxon>
        <taxon>Acanthosepion</taxon>
    </lineage>
</organism>
<dbReference type="PANTHER" id="PTHR19297">
    <property type="entry name" value="GLYCOSYLTRANSFERASE 14 FAMILY MEMBER"/>
    <property type="match status" value="1"/>
</dbReference>
<evidence type="ECO:0000256" key="11">
    <source>
        <dbReference type="SAM" id="Phobius"/>
    </source>
</evidence>
<dbReference type="GO" id="GO:0016020">
    <property type="term" value="C:membrane"/>
    <property type="evidence" value="ECO:0007669"/>
    <property type="project" value="UniProtKB-SubCell"/>
</dbReference>
<dbReference type="GO" id="GO:0008375">
    <property type="term" value="F:acetylglucosaminyltransferase activity"/>
    <property type="evidence" value="ECO:0007669"/>
    <property type="project" value="TreeGrafter"/>
</dbReference>
<comment type="similarity">
    <text evidence="10">Belongs to the glycosyltransferase 14 family.</text>
</comment>
<dbReference type="OrthoDB" id="2019572at2759"/>
<name>A0A812BSW5_ACAPH</name>
<keyword evidence="4 12" id="KW-0808">Transferase</keyword>